<protein>
    <submittedName>
        <fullName evidence="1">Uncharacterized protein</fullName>
    </submittedName>
</protein>
<sequence>MTGARIVDAIGGGSLVVDTERGAQVLVRYTSMESVKFSFACRLLQALAKGEDIPVTSADDWPKRWHYPCTQPIAPVLFYLYHDGFNELAAYAARACSHPFQARTKNCWRKMGLRQVRSCPTGNIGN</sequence>
<comment type="caution">
    <text evidence="1">The sequence shown here is derived from an EMBL/GenBank/DDBJ whole genome shotgun (WGS) entry which is preliminary data.</text>
</comment>
<gene>
    <name evidence="1" type="ORF">LQV63_12580</name>
</gene>
<dbReference type="Proteomes" id="UP001199916">
    <property type="component" value="Unassembled WGS sequence"/>
</dbReference>
<accession>A0ABS8YER8</accession>
<dbReference type="RefSeq" id="WP_233696955.1">
    <property type="nucleotide sequence ID" value="NZ_JAJNBZ010000008.1"/>
</dbReference>
<evidence type="ECO:0000313" key="2">
    <source>
        <dbReference type="Proteomes" id="UP001199916"/>
    </source>
</evidence>
<keyword evidence="2" id="KW-1185">Reference proteome</keyword>
<name>A0ABS8YER8_9BACL</name>
<organism evidence="1 2">
    <name type="scientific">Paenibacillus profundus</name>
    <dbReference type="NCBI Taxonomy" id="1173085"/>
    <lineage>
        <taxon>Bacteria</taxon>
        <taxon>Bacillati</taxon>
        <taxon>Bacillota</taxon>
        <taxon>Bacilli</taxon>
        <taxon>Bacillales</taxon>
        <taxon>Paenibacillaceae</taxon>
        <taxon>Paenibacillus</taxon>
    </lineage>
</organism>
<dbReference type="EMBL" id="JAJNBZ010000008">
    <property type="protein sequence ID" value="MCE5170146.1"/>
    <property type="molecule type" value="Genomic_DNA"/>
</dbReference>
<reference evidence="1 2" key="1">
    <citation type="submission" date="2021-11" db="EMBL/GenBank/DDBJ databases">
        <title>Draft genome sequence of Paenibacillus profundus YoMME, a new Gram-positive bacteria with exoelectrogenic properties.</title>
        <authorList>
            <person name="Hubenova Y."/>
            <person name="Hubenova E."/>
            <person name="Manasiev Y."/>
            <person name="Peykov S."/>
            <person name="Mitov M."/>
        </authorList>
    </citation>
    <scope>NUCLEOTIDE SEQUENCE [LARGE SCALE GENOMIC DNA]</scope>
    <source>
        <strain evidence="1 2">YoMME</strain>
    </source>
</reference>
<evidence type="ECO:0000313" key="1">
    <source>
        <dbReference type="EMBL" id="MCE5170146.1"/>
    </source>
</evidence>
<proteinExistence type="predicted"/>